<accession>A0A1X7SIJ0</accession>
<feature type="compositionally biased region" description="Polar residues" evidence="1">
    <location>
        <begin position="1"/>
        <end position="12"/>
    </location>
</feature>
<evidence type="ECO:0000256" key="1">
    <source>
        <dbReference type="SAM" id="MobiDB-lite"/>
    </source>
</evidence>
<dbReference type="AlphaFoldDB" id="A0A1X7SIJ0"/>
<feature type="compositionally biased region" description="Basic residues" evidence="1">
    <location>
        <begin position="14"/>
        <end position="24"/>
    </location>
</feature>
<sequence>MNTRLNSSMYNNKKQSKIKKGKLQ</sequence>
<protein>
    <submittedName>
        <fullName evidence="2">Uncharacterized protein</fullName>
    </submittedName>
</protein>
<organism evidence="2">
    <name type="scientific">Amphimedon queenslandica</name>
    <name type="common">Sponge</name>
    <dbReference type="NCBI Taxonomy" id="400682"/>
    <lineage>
        <taxon>Eukaryota</taxon>
        <taxon>Metazoa</taxon>
        <taxon>Porifera</taxon>
        <taxon>Demospongiae</taxon>
        <taxon>Heteroscleromorpha</taxon>
        <taxon>Haplosclerida</taxon>
        <taxon>Niphatidae</taxon>
        <taxon>Amphimedon</taxon>
    </lineage>
</organism>
<dbReference type="InParanoid" id="A0A1X7SIJ0"/>
<dbReference type="EnsemblMetazoa" id="Aqu2.1.01924_001">
    <property type="protein sequence ID" value="Aqu2.1.01924_001"/>
    <property type="gene ID" value="Aqu2.1.01924"/>
</dbReference>
<reference evidence="2" key="1">
    <citation type="submission" date="2017-05" db="UniProtKB">
        <authorList>
            <consortium name="EnsemblMetazoa"/>
        </authorList>
    </citation>
    <scope>IDENTIFICATION</scope>
</reference>
<name>A0A1X7SIJ0_AMPQE</name>
<feature type="region of interest" description="Disordered" evidence="1">
    <location>
        <begin position="1"/>
        <end position="24"/>
    </location>
</feature>
<evidence type="ECO:0000313" key="2">
    <source>
        <dbReference type="EnsemblMetazoa" id="Aqu2.1.01924_001"/>
    </source>
</evidence>
<proteinExistence type="predicted"/>